<dbReference type="PROSITE" id="PS50977">
    <property type="entry name" value="HTH_TETR_2"/>
    <property type="match status" value="1"/>
</dbReference>
<accession>A0ABP8RF76</accession>
<dbReference type="Pfam" id="PF00440">
    <property type="entry name" value="TetR_N"/>
    <property type="match status" value="1"/>
</dbReference>
<evidence type="ECO:0000256" key="1">
    <source>
        <dbReference type="ARBA" id="ARBA00023015"/>
    </source>
</evidence>
<keyword evidence="1" id="KW-0805">Transcription regulation</keyword>
<evidence type="ECO:0000313" key="7">
    <source>
        <dbReference type="Proteomes" id="UP001501417"/>
    </source>
</evidence>
<keyword evidence="7" id="KW-1185">Reference proteome</keyword>
<comment type="caution">
    <text evidence="6">The sequence shown here is derived from an EMBL/GenBank/DDBJ whole genome shotgun (WGS) entry which is preliminary data.</text>
</comment>
<keyword evidence="3" id="KW-0804">Transcription</keyword>
<evidence type="ECO:0000313" key="6">
    <source>
        <dbReference type="EMBL" id="GAA4537359.1"/>
    </source>
</evidence>
<reference evidence="7" key="1">
    <citation type="journal article" date="2019" name="Int. J. Syst. Evol. Microbiol.">
        <title>The Global Catalogue of Microorganisms (GCM) 10K type strain sequencing project: providing services to taxonomists for standard genome sequencing and annotation.</title>
        <authorList>
            <consortium name="The Broad Institute Genomics Platform"/>
            <consortium name="The Broad Institute Genome Sequencing Center for Infectious Disease"/>
            <person name="Wu L."/>
            <person name="Ma J."/>
        </authorList>
    </citation>
    <scope>NUCLEOTIDE SEQUENCE [LARGE SCALE GENOMIC DNA]</scope>
    <source>
        <strain evidence="7">JCM 17782</strain>
    </source>
</reference>
<feature type="domain" description="HTH tetR-type" evidence="5">
    <location>
        <begin position="17"/>
        <end position="77"/>
    </location>
</feature>
<evidence type="ECO:0000256" key="3">
    <source>
        <dbReference type="ARBA" id="ARBA00023163"/>
    </source>
</evidence>
<dbReference type="PRINTS" id="PR00455">
    <property type="entry name" value="HTHTETR"/>
</dbReference>
<gene>
    <name evidence="6" type="ORF">GCM10023161_14160</name>
</gene>
<evidence type="ECO:0000256" key="2">
    <source>
        <dbReference type="ARBA" id="ARBA00023125"/>
    </source>
</evidence>
<dbReference type="SUPFAM" id="SSF48498">
    <property type="entry name" value="Tetracyclin repressor-like, C-terminal domain"/>
    <property type="match status" value="1"/>
</dbReference>
<name>A0ABP8RF76_9MYCO</name>
<dbReference type="EMBL" id="BAABGF010000017">
    <property type="protein sequence ID" value="GAA4537359.1"/>
    <property type="molecule type" value="Genomic_DNA"/>
</dbReference>
<evidence type="ECO:0000256" key="4">
    <source>
        <dbReference type="PROSITE-ProRule" id="PRU00335"/>
    </source>
</evidence>
<dbReference type="InterPro" id="IPR009057">
    <property type="entry name" value="Homeodomain-like_sf"/>
</dbReference>
<evidence type="ECO:0000259" key="5">
    <source>
        <dbReference type="PROSITE" id="PS50977"/>
    </source>
</evidence>
<protein>
    <recommendedName>
        <fullName evidence="5">HTH tetR-type domain-containing protein</fullName>
    </recommendedName>
</protein>
<dbReference type="Gene3D" id="1.10.357.10">
    <property type="entry name" value="Tetracycline Repressor, domain 2"/>
    <property type="match status" value="1"/>
</dbReference>
<feature type="DNA-binding region" description="H-T-H motif" evidence="4">
    <location>
        <begin position="40"/>
        <end position="59"/>
    </location>
</feature>
<dbReference type="RefSeq" id="WP_264041993.1">
    <property type="nucleotide sequence ID" value="NZ_BAABGF010000017.1"/>
</dbReference>
<dbReference type="PANTHER" id="PTHR30055">
    <property type="entry name" value="HTH-TYPE TRANSCRIPTIONAL REGULATOR RUTR"/>
    <property type="match status" value="1"/>
</dbReference>
<dbReference type="InterPro" id="IPR036271">
    <property type="entry name" value="Tet_transcr_reg_TetR-rel_C_sf"/>
</dbReference>
<dbReference type="Proteomes" id="UP001501417">
    <property type="component" value="Unassembled WGS sequence"/>
</dbReference>
<sequence>MEPSRRWGDDRAILDDEEARSRILDAAGRCIAHRGNTQFRMGEVADEAGVSRSTVYRYFPGRDDVLLGLILKRVDHALGELVRSLAAPDDPVRSVPEMVLARVESVDGDPLNEALFAAESTAVATALEKGSEPIVETLLRHYQPLLDRWKSAGRLYADLDPRSVVQWLHATTLFLLAPSWRYRPAADKREFVEQFVVRALVPGDQTITTYCLISPPSSILD</sequence>
<proteinExistence type="predicted"/>
<dbReference type="PANTHER" id="PTHR30055:SF234">
    <property type="entry name" value="HTH-TYPE TRANSCRIPTIONAL REGULATOR BETI"/>
    <property type="match status" value="1"/>
</dbReference>
<dbReference type="InterPro" id="IPR001647">
    <property type="entry name" value="HTH_TetR"/>
</dbReference>
<dbReference type="InterPro" id="IPR050109">
    <property type="entry name" value="HTH-type_TetR-like_transc_reg"/>
</dbReference>
<organism evidence="6 7">
    <name type="scientific">Mycobacterium paraffinicum</name>
    <dbReference type="NCBI Taxonomy" id="53378"/>
    <lineage>
        <taxon>Bacteria</taxon>
        <taxon>Bacillati</taxon>
        <taxon>Actinomycetota</taxon>
        <taxon>Actinomycetes</taxon>
        <taxon>Mycobacteriales</taxon>
        <taxon>Mycobacteriaceae</taxon>
        <taxon>Mycobacterium</taxon>
    </lineage>
</organism>
<keyword evidence="2 4" id="KW-0238">DNA-binding</keyword>
<dbReference type="SUPFAM" id="SSF46689">
    <property type="entry name" value="Homeodomain-like"/>
    <property type="match status" value="1"/>
</dbReference>